<evidence type="ECO:0000259" key="1">
    <source>
        <dbReference type="Pfam" id="PF00294"/>
    </source>
</evidence>
<evidence type="ECO:0000313" key="2">
    <source>
        <dbReference type="EMBL" id="EST24218.1"/>
    </source>
</evidence>
<dbReference type="Pfam" id="PF00294">
    <property type="entry name" value="PfkB"/>
    <property type="match status" value="1"/>
</dbReference>
<organism evidence="2 3">
    <name type="scientific">Streptomyces roseochromogenus subsp. oscitans DS 12.976</name>
    <dbReference type="NCBI Taxonomy" id="1352936"/>
    <lineage>
        <taxon>Bacteria</taxon>
        <taxon>Bacillati</taxon>
        <taxon>Actinomycetota</taxon>
        <taxon>Actinomycetes</taxon>
        <taxon>Kitasatosporales</taxon>
        <taxon>Streptomycetaceae</taxon>
        <taxon>Streptomyces</taxon>
    </lineage>
</organism>
<dbReference type="PATRIC" id="fig|1352936.5.peg.6567"/>
<name>V6JX13_STRRC</name>
<dbReference type="EMBL" id="AWQX01000269">
    <property type="protein sequence ID" value="EST24218.1"/>
    <property type="molecule type" value="Genomic_DNA"/>
</dbReference>
<dbReference type="Proteomes" id="UP000017984">
    <property type="component" value="Chromosome"/>
</dbReference>
<dbReference type="InterPro" id="IPR011611">
    <property type="entry name" value="PfkB_dom"/>
</dbReference>
<gene>
    <name evidence="2" type="ORF">M878_31550</name>
</gene>
<dbReference type="HOGENOM" id="CLU_2290151_0_0_11"/>
<dbReference type="SUPFAM" id="SSF53613">
    <property type="entry name" value="Ribokinase-like"/>
    <property type="match status" value="1"/>
</dbReference>
<proteinExistence type="predicted"/>
<reference evidence="2 3" key="1">
    <citation type="journal article" date="2014" name="Genome Announc.">
        <title>Draft Genome Sequence of Streptomyces roseochromogenes subsp. oscitans DS 12.976, Producer of the Aminocoumarin Antibiotic Clorobiocin.</title>
        <authorList>
            <person name="Ruckert C."/>
            <person name="Kalinowski J."/>
            <person name="Heide L."/>
            <person name="Apel A.K."/>
        </authorList>
    </citation>
    <scope>NUCLEOTIDE SEQUENCE [LARGE SCALE GENOMIC DNA]</scope>
    <source>
        <strain evidence="2 3">DS 12.976</strain>
    </source>
</reference>
<dbReference type="AlphaFoldDB" id="V6JX13"/>
<feature type="domain" description="Carbohydrate kinase PfkB" evidence="1">
    <location>
        <begin position="2"/>
        <end position="88"/>
    </location>
</feature>
<comment type="caution">
    <text evidence="2">The sequence shown here is derived from an EMBL/GenBank/DDBJ whole genome shotgun (WGS) entry which is preliminary data.</text>
</comment>
<sequence length="101" mass="10366">MVITLGAEAALASLDAERVRVPAVTTLVVDNVGAGDSFTARLLQRLSARGLLGGHLVGLGVDDVAEACRFATRVAALTCSIAGPTSPWQRQPAHLATTDDA</sequence>
<dbReference type="STRING" id="1352936.M878_31550"/>
<keyword evidence="3" id="KW-1185">Reference proteome</keyword>
<evidence type="ECO:0000313" key="3">
    <source>
        <dbReference type="Proteomes" id="UP000017984"/>
    </source>
</evidence>
<dbReference type="Gene3D" id="3.40.1190.20">
    <property type="match status" value="1"/>
</dbReference>
<dbReference type="InterPro" id="IPR029056">
    <property type="entry name" value="Ribokinase-like"/>
</dbReference>
<protein>
    <recommendedName>
        <fullName evidence="1">Carbohydrate kinase PfkB domain-containing protein</fullName>
    </recommendedName>
</protein>
<accession>V6JX13</accession>